<dbReference type="Proteomes" id="UP000487268">
    <property type="component" value="Unassembled WGS sequence"/>
</dbReference>
<dbReference type="EMBL" id="WEGH01000002">
    <property type="protein sequence ID" value="MQY05482.1"/>
    <property type="molecule type" value="Genomic_DNA"/>
</dbReference>
<sequence length="56" mass="5373">MVTGSLPGGAGQAQALREGERATDDVAVGAVEAVGDGLEGVVVREGGLLGAQAGRP</sequence>
<comment type="caution">
    <text evidence="2">The sequence shown here is derived from an EMBL/GenBank/DDBJ whole genome shotgun (WGS) entry which is preliminary data.</text>
</comment>
<dbReference type="AlphaFoldDB" id="A0A7K0BX88"/>
<accession>A0A7K0BX88</accession>
<name>A0A7K0BX88_9ACTN</name>
<feature type="region of interest" description="Disordered" evidence="1">
    <location>
        <begin position="1"/>
        <end position="22"/>
    </location>
</feature>
<reference evidence="2 3" key="1">
    <citation type="submission" date="2019-10" db="EMBL/GenBank/DDBJ databases">
        <title>Actinomadura rubteroloni sp. nov. and Actinomadura macrotermitis sp. nov., isolated from the gut of fungus growing-termite Macrotermes natalensis.</title>
        <authorList>
            <person name="Benndorf R."/>
            <person name="Martin K."/>
            <person name="Kuefner M."/>
            <person name="De Beer W."/>
            <person name="Kaster A.-K."/>
            <person name="Vollmers J."/>
            <person name="Poulsen M."/>
            <person name="Beemelmanns C."/>
        </authorList>
    </citation>
    <scope>NUCLEOTIDE SEQUENCE [LARGE SCALE GENOMIC DNA]</scope>
    <source>
        <strain evidence="2 3">RB68</strain>
    </source>
</reference>
<keyword evidence="3" id="KW-1185">Reference proteome</keyword>
<organism evidence="2 3">
    <name type="scientific">Actinomadura macrotermitis</name>
    <dbReference type="NCBI Taxonomy" id="2585200"/>
    <lineage>
        <taxon>Bacteria</taxon>
        <taxon>Bacillati</taxon>
        <taxon>Actinomycetota</taxon>
        <taxon>Actinomycetes</taxon>
        <taxon>Streptosporangiales</taxon>
        <taxon>Thermomonosporaceae</taxon>
        <taxon>Actinomadura</taxon>
    </lineage>
</organism>
<protein>
    <submittedName>
        <fullName evidence="2">Uncharacterized protein</fullName>
    </submittedName>
</protein>
<proteinExistence type="predicted"/>
<evidence type="ECO:0000313" key="3">
    <source>
        <dbReference type="Proteomes" id="UP000487268"/>
    </source>
</evidence>
<feature type="compositionally biased region" description="Gly residues" evidence="1">
    <location>
        <begin position="1"/>
        <end position="11"/>
    </location>
</feature>
<gene>
    <name evidence="2" type="ORF">ACRB68_35580</name>
</gene>
<evidence type="ECO:0000313" key="2">
    <source>
        <dbReference type="EMBL" id="MQY05482.1"/>
    </source>
</evidence>
<evidence type="ECO:0000256" key="1">
    <source>
        <dbReference type="SAM" id="MobiDB-lite"/>
    </source>
</evidence>